<dbReference type="EMBL" id="JBHUHZ010000001">
    <property type="protein sequence ID" value="MFD2163029.1"/>
    <property type="molecule type" value="Genomic_DNA"/>
</dbReference>
<sequence length="63" mass="7264">MYDILNSQQIHSFITDGFVRIDNAFSSDIAAEARSILWKDIPANPNDRHSRSYGWGCIRRSHL</sequence>
<protein>
    <submittedName>
        <fullName evidence="1">Uncharacterized protein</fullName>
    </submittedName>
</protein>
<name>A0ABW4ZN84_9SPHI</name>
<reference evidence="2" key="1">
    <citation type="journal article" date="2019" name="Int. J. Syst. Evol. Microbiol.">
        <title>The Global Catalogue of Microorganisms (GCM) 10K type strain sequencing project: providing services to taxonomists for standard genome sequencing and annotation.</title>
        <authorList>
            <consortium name="The Broad Institute Genomics Platform"/>
            <consortium name="The Broad Institute Genome Sequencing Center for Infectious Disease"/>
            <person name="Wu L."/>
            <person name="Ma J."/>
        </authorList>
    </citation>
    <scope>NUCLEOTIDE SEQUENCE [LARGE SCALE GENOMIC DNA]</scope>
    <source>
        <strain evidence="2">KCTC 42217</strain>
    </source>
</reference>
<dbReference type="Proteomes" id="UP001597387">
    <property type="component" value="Unassembled WGS sequence"/>
</dbReference>
<gene>
    <name evidence="1" type="ORF">ACFSJU_11550</name>
</gene>
<evidence type="ECO:0000313" key="2">
    <source>
        <dbReference type="Proteomes" id="UP001597387"/>
    </source>
</evidence>
<keyword evidence="2" id="KW-1185">Reference proteome</keyword>
<evidence type="ECO:0000313" key="1">
    <source>
        <dbReference type="EMBL" id="MFD2163029.1"/>
    </source>
</evidence>
<proteinExistence type="predicted"/>
<organism evidence="1 2">
    <name type="scientific">Paradesertivirga mongoliensis</name>
    <dbReference type="NCBI Taxonomy" id="2100740"/>
    <lineage>
        <taxon>Bacteria</taxon>
        <taxon>Pseudomonadati</taxon>
        <taxon>Bacteroidota</taxon>
        <taxon>Sphingobacteriia</taxon>
        <taxon>Sphingobacteriales</taxon>
        <taxon>Sphingobacteriaceae</taxon>
        <taxon>Paradesertivirga</taxon>
    </lineage>
</organism>
<comment type="caution">
    <text evidence="1">The sequence shown here is derived from an EMBL/GenBank/DDBJ whole genome shotgun (WGS) entry which is preliminary data.</text>
</comment>
<dbReference type="SUPFAM" id="SSF51197">
    <property type="entry name" value="Clavaminate synthase-like"/>
    <property type="match status" value="1"/>
</dbReference>
<accession>A0ABW4ZN84</accession>